<dbReference type="Gene3D" id="1.10.10.10">
    <property type="entry name" value="Winged helix-like DNA-binding domain superfamily/Winged helix DNA-binding domain"/>
    <property type="match status" value="1"/>
</dbReference>
<name>A0ABW0QIG6_9BURK</name>
<dbReference type="InterPro" id="IPR010534">
    <property type="entry name" value="Phage_933W_GpQ"/>
</dbReference>
<evidence type="ECO:0000313" key="5">
    <source>
        <dbReference type="EMBL" id="MFC5524029.1"/>
    </source>
</evidence>
<evidence type="ECO:0000256" key="2">
    <source>
        <dbReference type="ARBA" id="ARBA00023015"/>
    </source>
</evidence>
<dbReference type="InterPro" id="IPR036388">
    <property type="entry name" value="WH-like_DNA-bd_sf"/>
</dbReference>
<dbReference type="Proteomes" id="UP001596084">
    <property type="component" value="Unassembled WGS sequence"/>
</dbReference>
<organism evidence="5 6">
    <name type="scientific">Polaromonas jejuensis</name>
    <dbReference type="NCBI Taxonomy" id="457502"/>
    <lineage>
        <taxon>Bacteria</taxon>
        <taxon>Pseudomonadati</taxon>
        <taxon>Pseudomonadota</taxon>
        <taxon>Betaproteobacteria</taxon>
        <taxon>Burkholderiales</taxon>
        <taxon>Comamonadaceae</taxon>
        <taxon>Polaromonas</taxon>
    </lineage>
</organism>
<keyword evidence="6" id="KW-1185">Reference proteome</keyword>
<comment type="caution">
    <text evidence="5">The sequence shown here is derived from an EMBL/GenBank/DDBJ whole genome shotgun (WGS) entry which is preliminary data.</text>
</comment>
<keyword evidence="4" id="KW-0804">Transcription</keyword>
<sequence length="129" mass="14767">MARIEWVKQRLDNWALWKDREQCGGLGFYSQSAFVNEAATTDRYRESIIPVDDVDASVTNEAVEALKPARSHLYQTLQHIYVKGVGIKEAARRLGRAESTVKAQLEQADQALSLWFVERADKRKRVFTP</sequence>
<evidence type="ECO:0000256" key="3">
    <source>
        <dbReference type="ARBA" id="ARBA00023125"/>
    </source>
</evidence>
<dbReference type="EMBL" id="JBHSMX010000066">
    <property type="protein sequence ID" value="MFC5524029.1"/>
    <property type="molecule type" value="Genomic_DNA"/>
</dbReference>
<keyword evidence="2" id="KW-0805">Transcription regulation</keyword>
<comment type="similarity">
    <text evidence="1">Belongs to the phage antitermination Q type 1 family.</text>
</comment>
<accession>A0ABW0QIG6</accession>
<reference evidence="6" key="1">
    <citation type="journal article" date="2019" name="Int. J. Syst. Evol. Microbiol.">
        <title>The Global Catalogue of Microorganisms (GCM) 10K type strain sequencing project: providing services to taxonomists for standard genome sequencing and annotation.</title>
        <authorList>
            <consortium name="The Broad Institute Genomics Platform"/>
            <consortium name="The Broad Institute Genome Sequencing Center for Infectious Disease"/>
            <person name="Wu L."/>
            <person name="Ma J."/>
        </authorList>
    </citation>
    <scope>NUCLEOTIDE SEQUENCE [LARGE SCALE GENOMIC DNA]</scope>
    <source>
        <strain evidence="6">CGMCC 4.7277</strain>
    </source>
</reference>
<evidence type="ECO:0000256" key="1">
    <source>
        <dbReference type="ARBA" id="ARBA00010234"/>
    </source>
</evidence>
<evidence type="ECO:0000313" key="6">
    <source>
        <dbReference type="Proteomes" id="UP001596084"/>
    </source>
</evidence>
<proteinExistence type="inferred from homology"/>
<dbReference type="RefSeq" id="WP_068832041.1">
    <property type="nucleotide sequence ID" value="NZ_JBHSMX010000066.1"/>
</dbReference>
<gene>
    <name evidence="5" type="ORF">ACFPP7_24425</name>
</gene>
<keyword evidence="3" id="KW-0238">DNA-binding</keyword>
<dbReference type="Pfam" id="PF06530">
    <property type="entry name" value="Phage_antitermQ"/>
    <property type="match status" value="1"/>
</dbReference>
<protein>
    <submittedName>
        <fullName evidence="5">Antiterminator Q family protein</fullName>
    </submittedName>
</protein>
<evidence type="ECO:0000256" key="4">
    <source>
        <dbReference type="ARBA" id="ARBA00023163"/>
    </source>
</evidence>